<proteinExistence type="predicted"/>
<dbReference type="Proteomes" id="UP000095447">
    <property type="component" value="Unassembled WGS sequence"/>
</dbReference>
<gene>
    <name evidence="1" type="ORF">ERS852395_01015</name>
</gene>
<reference evidence="1 2" key="1">
    <citation type="submission" date="2015-09" db="EMBL/GenBank/DDBJ databases">
        <authorList>
            <consortium name="Pathogen Informatics"/>
        </authorList>
    </citation>
    <scope>NUCLEOTIDE SEQUENCE [LARGE SCALE GENOMIC DNA]</scope>
    <source>
        <strain evidence="1 2">2789STDY5608838</strain>
    </source>
</reference>
<dbReference type="InterPro" id="IPR014962">
    <property type="entry name" value="YolD"/>
</dbReference>
<name>A0A173YVF2_9FIRM</name>
<protein>
    <submittedName>
        <fullName evidence="1">YolD-like protein</fullName>
    </submittedName>
</protein>
<evidence type="ECO:0000313" key="1">
    <source>
        <dbReference type="EMBL" id="CUN67964.1"/>
    </source>
</evidence>
<evidence type="ECO:0000313" key="2">
    <source>
        <dbReference type="Proteomes" id="UP000095447"/>
    </source>
</evidence>
<organism evidence="1 2">
    <name type="scientific">Blautia obeum</name>
    <dbReference type="NCBI Taxonomy" id="40520"/>
    <lineage>
        <taxon>Bacteria</taxon>
        <taxon>Bacillati</taxon>
        <taxon>Bacillota</taxon>
        <taxon>Clostridia</taxon>
        <taxon>Lachnospirales</taxon>
        <taxon>Lachnospiraceae</taxon>
        <taxon>Blautia</taxon>
    </lineage>
</organism>
<accession>A0A173YVF2</accession>
<sequence length="150" mass="17040">MDYKNTPEGRAVQSKYGKILHASRPEPPHNHPRMPMSNRAKIFSPFAALRGYEDEIASEGRDHLKGNRIELSEEGKEVLNQKISQLWKGQEITIKYFTDGYYENVAGVLDAVDVINKELRIYTGFINDTGKELPTIIAFEDILEIGVNMT</sequence>
<dbReference type="Pfam" id="PF08863">
    <property type="entry name" value="YolD"/>
    <property type="match status" value="1"/>
</dbReference>
<dbReference type="EMBL" id="CYZA01000004">
    <property type="protein sequence ID" value="CUN67964.1"/>
    <property type="molecule type" value="Genomic_DNA"/>
</dbReference>
<dbReference type="RefSeq" id="WP_055052886.1">
    <property type="nucleotide sequence ID" value="NZ_CYZA01000004.1"/>
</dbReference>
<dbReference type="AlphaFoldDB" id="A0A173YVF2"/>